<dbReference type="SMART" id="SM00325">
    <property type="entry name" value="RhoGEF"/>
    <property type="match status" value="1"/>
</dbReference>
<keyword evidence="7" id="KW-1185">Reference proteome</keyword>
<evidence type="ECO:0000256" key="3">
    <source>
        <dbReference type="SAM" id="MobiDB-lite"/>
    </source>
</evidence>
<dbReference type="SUPFAM" id="SSF50729">
    <property type="entry name" value="PH domain-like"/>
    <property type="match status" value="1"/>
</dbReference>
<dbReference type="Pfam" id="PF15405">
    <property type="entry name" value="PH_5"/>
    <property type="match status" value="1"/>
</dbReference>
<feature type="domain" description="DH" evidence="4">
    <location>
        <begin position="355"/>
        <end position="545"/>
    </location>
</feature>
<dbReference type="InterPro" id="IPR011993">
    <property type="entry name" value="PH-like_dom_sf"/>
</dbReference>
<evidence type="ECO:0008006" key="8">
    <source>
        <dbReference type="Google" id="ProtNLM"/>
    </source>
</evidence>
<sequence length="1065" mass="121268">MMGYSEPLSEGIDPKSRPLKSSPNIGLDQWVQTHLQNSTYQPGYPYVIRSVTTRVQGSEREHLEIPNTPENLANSQPHHIIRRQTSRETTTRSLFQPAPSNALYTSTNSQYTRTPVPQKYKSSDYRQHQQHLRTVSQHRSVVYGRDAVSPYACLSCLRATFIKRIRFYRKTRQLNCDDIIENAFTGDEAVSALVKVFADRVSKQDCTALVNLLWHSPAPVFLPTRLSPRSVKANSVIESKDEIFTLIDSDDISSDPKKASKIKGVITALTACYVPTCTPKQPGICYAPTCPNREGDKRALVSAFKPLMQVVSILQPLVLNVDPTKEDPDDYKNHKSWVKLAPEELVKSLPAEEITRQELMFELIYTERNHLNLLKAIDQIIIPELDGTTLLSAEEKKDFMRIMFPNYKWFLDRTSAMYDEMHRRQEEYEGECLPRIDDILLKYYLEFEEPVRAYSKSIPFMTHAIKQYSQRNEEFGLLIEDLGSRHALNRLGFRNILLQPVRRSVNIILILESLVKKTAKYNSTYEDLLQCVAVVKNLARINDEEVAASEDIINLQALEIGLGSKTKTHFLTPLRLLDPERKLLRHGNVKIKNSSDSVDTKMFVLDNFLLLVKVKHYALEEEYRLLRRPIPILLANCRELPPVSLSSSLRGSAGNGTSSGVSSQAADYVLAIGSSGQREADTCLAFKTSEEVCSWMAVIDKAKEEVRKRWEDVKFCDLVCIDDKSFQVGDILPKRGEGTIRCTAPFENIRRQKCIAIGTESSIYLMNCVDGTLRRTLFIKNVTQIAVMHKHGVLLVLADKVLLGYPLAAFGDTGSPKPLERLVKEIDKHVNFMKVGQYNGQDYLIYKKRKGNNSMFFPLRPKPNIKEIMLAPSERRLINSSNSWFDSDKVFCVGAECFNVQFFNTRLFIACEQGFEMINLTNLTVTENLINDISSPALSTFNKHLLDSKPLAIFLASEDRALVCYNKVVFYITKSRNVVFQDDTSPVLFDWETPVDHVVYRYPFIAGFSENMIEIHHADTGELLDVLFGDSIRVTHDYELNEVHGCKLDFKANVQLIFSFILRPS</sequence>
<feature type="compositionally biased region" description="Polar residues" evidence="3">
    <location>
        <begin position="98"/>
        <end position="115"/>
    </location>
</feature>
<dbReference type="Proteomes" id="UP000077315">
    <property type="component" value="Unassembled WGS sequence"/>
</dbReference>
<reference evidence="7" key="1">
    <citation type="submission" date="2015-06" db="EMBL/GenBank/DDBJ databases">
        <title>Expansion of signal transduction pathways in fungi by whole-genome duplication.</title>
        <authorList>
            <consortium name="DOE Joint Genome Institute"/>
            <person name="Corrochano L.M."/>
            <person name="Kuo A."/>
            <person name="Marcet-Houben M."/>
            <person name="Polaino S."/>
            <person name="Salamov A."/>
            <person name="Villalobos J.M."/>
            <person name="Alvarez M.I."/>
            <person name="Avalos J."/>
            <person name="Benito E.P."/>
            <person name="Benoit I."/>
            <person name="Burger G."/>
            <person name="Camino L.P."/>
            <person name="Canovas D."/>
            <person name="Cerda-Olmedo E."/>
            <person name="Cheng J.-F."/>
            <person name="Dominguez A."/>
            <person name="Elias M."/>
            <person name="Eslava A.P."/>
            <person name="Glaser F."/>
            <person name="Grimwood J."/>
            <person name="Gutierrez G."/>
            <person name="Heitman J."/>
            <person name="Henrissat B."/>
            <person name="Iturriaga E.A."/>
            <person name="Lang B.F."/>
            <person name="Lavin J.L."/>
            <person name="Lee S."/>
            <person name="Li W."/>
            <person name="Lindquist E."/>
            <person name="Lopez-Garcia S."/>
            <person name="Luque E.M."/>
            <person name="Marcos A.T."/>
            <person name="Martin J."/>
            <person name="McCluskey K."/>
            <person name="Medina H.R."/>
            <person name="Miralles-Duran A."/>
            <person name="Miyazaki A."/>
            <person name="Munoz-Torres E."/>
            <person name="Oguiza J.A."/>
            <person name="Ohm R."/>
            <person name="Olmedo M."/>
            <person name="Orejas M."/>
            <person name="Ortiz-Castellanos L."/>
            <person name="Pisabarro A.G."/>
            <person name="Rodriguez-Romero J."/>
            <person name="Ruiz-Herrera J."/>
            <person name="Ruiz-Vazquez R."/>
            <person name="Sanz C."/>
            <person name="Schackwitz W."/>
            <person name="Schmutz J."/>
            <person name="Shahriari M."/>
            <person name="Shelest E."/>
            <person name="Silva-Franco F."/>
            <person name="Soanes D."/>
            <person name="Syed K."/>
            <person name="Tagua V.G."/>
            <person name="Talbot N.J."/>
            <person name="Thon M."/>
            <person name="De vries R.P."/>
            <person name="Wiebenga A."/>
            <person name="Yadav J.S."/>
            <person name="Braun E.L."/>
            <person name="Baker S."/>
            <person name="Garre V."/>
            <person name="Horwitz B."/>
            <person name="Torres-Martinez S."/>
            <person name="Idnurm A."/>
            <person name="Herrera-Estrella A."/>
            <person name="Gabaldon T."/>
            <person name="Grigoriev I.V."/>
        </authorList>
    </citation>
    <scope>NUCLEOTIDE SEQUENCE [LARGE SCALE GENOMIC DNA]</scope>
    <source>
        <strain evidence="7">NRRL 1555(-)</strain>
    </source>
</reference>
<dbReference type="Pfam" id="PF00780">
    <property type="entry name" value="CNH"/>
    <property type="match status" value="1"/>
</dbReference>
<dbReference type="EMBL" id="KV440987">
    <property type="protein sequence ID" value="OAD70785.1"/>
    <property type="molecule type" value="Genomic_DNA"/>
</dbReference>
<evidence type="ECO:0000259" key="5">
    <source>
        <dbReference type="PROSITE" id="PS50219"/>
    </source>
</evidence>
<dbReference type="GeneID" id="29004186"/>
<feature type="region of interest" description="Disordered" evidence="3">
    <location>
        <begin position="85"/>
        <end position="116"/>
    </location>
</feature>
<dbReference type="Pfam" id="PF00621">
    <property type="entry name" value="RhoGEF"/>
    <property type="match status" value="1"/>
</dbReference>
<keyword evidence="1" id="KW-0597">Phosphoprotein</keyword>
<dbReference type="GO" id="GO:0005085">
    <property type="term" value="F:guanyl-nucleotide exchange factor activity"/>
    <property type="evidence" value="ECO:0007669"/>
    <property type="project" value="UniProtKB-KW"/>
</dbReference>
<dbReference type="InterPro" id="IPR035899">
    <property type="entry name" value="DBL_dom_sf"/>
</dbReference>
<evidence type="ECO:0000313" key="6">
    <source>
        <dbReference type="EMBL" id="OAD70785.1"/>
    </source>
</evidence>
<dbReference type="InterPro" id="IPR000219">
    <property type="entry name" value="DH_dom"/>
</dbReference>
<evidence type="ECO:0000256" key="2">
    <source>
        <dbReference type="ARBA" id="ARBA00022658"/>
    </source>
</evidence>
<feature type="domain" description="CNH" evidence="5">
    <location>
        <begin position="737"/>
        <end position="1042"/>
    </location>
</feature>
<dbReference type="PANTHER" id="PTHR46572:SF1">
    <property type="entry name" value="RHO1 GUANINE NUCLEOTIDE EXCHANGE FACTOR TUS1"/>
    <property type="match status" value="1"/>
</dbReference>
<dbReference type="SUPFAM" id="SSF48065">
    <property type="entry name" value="DBL homology domain (DH-domain)"/>
    <property type="match status" value="1"/>
</dbReference>
<keyword evidence="2" id="KW-0344">Guanine-nucleotide releasing factor</keyword>
<evidence type="ECO:0000313" key="7">
    <source>
        <dbReference type="Proteomes" id="UP000077315"/>
    </source>
</evidence>
<dbReference type="Gene3D" id="1.20.900.10">
    <property type="entry name" value="Dbl homology (DH) domain"/>
    <property type="match status" value="1"/>
</dbReference>
<name>A0A162WT37_PHYB8</name>
<proteinExistence type="predicted"/>
<organism evidence="6 7">
    <name type="scientific">Phycomyces blakesleeanus (strain ATCC 8743b / DSM 1359 / FGSC 10004 / NBRC 33097 / NRRL 1555)</name>
    <dbReference type="NCBI Taxonomy" id="763407"/>
    <lineage>
        <taxon>Eukaryota</taxon>
        <taxon>Fungi</taxon>
        <taxon>Fungi incertae sedis</taxon>
        <taxon>Mucoromycota</taxon>
        <taxon>Mucoromycotina</taxon>
        <taxon>Mucoromycetes</taxon>
        <taxon>Mucorales</taxon>
        <taxon>Phycomycetaceae</taxon>
        <taxon>Phycomyces</taxon>
    </lineage>
</organism>
<dbReference type="STRING" id="763407.A0A162WT37"/>
<dbReference type="AlphaFoldDB" id="A0A162WT37"/>
<dbReference type="InParanoid" id="A0A162WT37"/>
<dbReference type="PANTHER" id="PTHR46572">
    <property type="entry name" value="RHO1 GDP-GTP EXCHANGE PROTEIN 1-RELATED"/>
    <property type="match status" value="1"/>
</dbReference>
<dbReference type="PROSITE" id="PS50010">
    <property type="entry name" value="DH_2"/>
    <property type="match status" value="1"/>
</dbReference>
<evidence type="ECO:0000259" key="4">
    <source>
        <dbReference type="PROSITE" id="PS50010"/>
    </source>
</evidence>
<feature type="region of interest" description="Disordered" evidence="3">
    <location>
        <begin position="1"/>
        <end position="24"/>
    </location>
</feature>
<evidence type="ECO:0000256" key="1">
    <source>
        <dbReference type="ARBA" id="ARBA00022553"/>
    </source>
</evidence>
<dbReference type="SMART" id="SM00036">
    <property type="entry name" value="CNH"/>
    <property type="match status" value="1"/>
</dbReference>
<dbReference type="InterPro" id="IPR041675">
    <property type="entry name" value="PH_5"/>
</dbReference>
<dbReference type="OrthoDB" id="2272012at2759"/>
<dbReference type="Gene3D" id="2.30.29.30">
    <property type="entry name" value="Pleckstrin-homology domain (PH domain)/Phosphotyrosine-binding domain (PTB)"/>
    <property type="match status" value="1"/>
</dbReference>
<dbReference type="PROSITE" id="PS50219">
    <property type="entry name" value="CNH"/>
    <property type="match status" value="1"/>
</dbReference>
<gene>
    <name evidence="6" type="ORF">PHYBLDRAFT_77613</name>
</gene>
<accession>A0A162WT37</accession>
<dbReference type="InterPro" id="IPR001180">
    <property type="entry name" value="CNH_dom"/>
</dbReference>
<dbReference type="VEuPathDB" id="FungiDB:PHYBLDRAFT_77613"/>
<protein>
    <recommendedName>
        <fullName evidence="8">DH domain-containing protein</fullName>
    </recommendedName>
</protein>
<dbReference type="InterPro" id="IPR052233">
    <property type="entry name" value="Rho-type_GEFs"/>
</dbReference>
<dbReference type="RefSeq" id="XP_018288825.1">
    <property type="nucleotide sequence ID" value="XM_018443281.1"/>
</dbReference>